<keyword evidence="4 7" id="KW-0812">Transmembrane</keyword>
<dbReference type="OrthoDB" id="1122432at2"/>
<evidence type="ECO:0000256" key="7">
    <source>
        <dbReference type="SAM" id="Phobius"/>
    </source>
</evidence>
<dbReference type="Pfam" id="PF07681">
    <property type="entry name" value="DoxX"/>
    <property type="match status" value="1"/>
</dbReference>
<dbReference type="GO" id="GO:0005886">
    <property type="term" value="C:plasma membrane"/>
    <property type="evidence" value="ECO:0007669"/>
    <property type="project" value="UniProtKB-SubCell"/>
</dbReference>
<dbReference type="AlphaFoldDB" id="U3GW95"/>
<reference evidence="8 9" key="1">
    <citation type="journal article" date="2013" name="Genome Announc.">
        <title>Whole-Genome Sequence of the Clinical Strain Corynebacterium argentoratense DSM 44202, Isolated from a Human Throat Specimen.</title>
        <authorList>
            <person name="Bomholt C."/>
            <person name="Glaub A."/>
            <person name="Gravermann K."/>
            <person name="Albersmeier A."/>
            <person name="Brinkrolf K."/>
            <person name="Ruckert C."/>
            <person name="Tauch A."/>
        </authorList>
    </citation>
    <scope>NUCLEOTIDE SEQUENCE [LARGE SCALE GENOMIC DNA]</scope>
    <source>
        <strain evidence="8">DSM 44202</strain>
    </source>
</reference>
<dbReference type="KEGG" id="caz:CARG_02880"/>
<dbReference type="GeneID" id="78249404"/>
<feature type="transmembrane region" description="Helical" evidence="7">
    <location>
        <begin position="37"/>
        <end position="56"/>
    </location>
</feature>
<evidence type="ECO:0000256" key="1">
    <source>
        <dbReference type="ARBA" id="ARBA00004651"/>
    </source>
</evidence>
<keyword evidence="6 7" id="KW-0472">Membrane</keyword>
<evidence type="ECO:0000256" key="3">
    <source>
        <dbReference type="ARBA" id="ARBA00022475"/>
    </source>
</evidence>
<dbReference type="EMBL" id="CP006365">
    <property type="protein sequence ID" value="AGU14728.1"/>
    <property type="molecule type" value="Genomic_DNA"/>
</dbReference>
<evidence type="ECO:0000313" key="9">
    <source>
        <dbReference type="Proteomes" id="UP000016943"/>
    </source>
</evidence>
<feature type="transmembrane region" description="Helical" evidence="7">
    <location>
        <begin position="68"/>
        <end position="92"/>
    </location>
</feature>
<sequence>MNKPAVRDGALFVLRLVLGFVFIAHGWQILFADGAAATAQIFAAAGVPQAQMSAWVAGVSQLVGGSMLIVGLLTTAVAGALALLVLAAAYFVHFDHGVFVTNNGFEYVLVLMASLMMIVVFGSGRASLDAVLG</sequence>
<evidence type="ECO:0000313" key="8">
    <source>
        <dbReference type="EMBL" id="AGU14728.1"/>
    </source>
</evidence>
<dbReference type="HOGENOM" id="CLU_058421_3_2_11"/>
<accession>U3GW95</accession>
<dbReference type="InterPro" id="IPR032808">
    <property type="entry name" value="DoxX"/>
</dbReference>
<feature type="transmembrane region" description="Helical" evidence="7">
    <location>
        <begin position="12"/>
        <end position="31"/>
    </location>
</feature>
<keyword evidence="5 7" id="KW-1133">Transmembrane helix</keyword>
<organism evidence="8 9">
    <name type="scientific">Corynebacterium argentoratense DSM 44202</name>
    <dbReference type="NCBI Taxonomy" id="1348662"/>
    <lineage>
        <taxon>Bacteria</taxon>
        <taxon>Bacillati</taxon>
        <taxon>Actinomycetota</taxon>
        <taxon>Actinomycetes</taxon>
        <taxon>Mycobacteriales</taxon>
        <taxon>Corynebacteriaceae</taxon>
        <taxon>Corynebacterium</taxon>
    </lineage>
</organism>
<protein>
    <recommendedName>
        <fullName evidence="10">DoxX family protein</fullName>
    </recommendedName>
</protein>
<dbReference type="InterPro" id="IPR051907">
    <property type="entry name" value="DoxX-like_oxidoreductase"/>
</dbReference>
<dbReference type="STRING" id="1348662.CARG_02880"/>
<keyword evidence="3" id="KW-1003">Cell membrane</keyword>
<dbReference type="PANTHER" id="PTHR33452:SF1">
    <property type="entry name" value="INNER MEMBRANE PROTEIN YPHA-RELATED"/>
    <property type="match status" value="1"/>
</dbReference>
<proteinExistence type="inferred from homology"/>
<dbReference type="RefSeq" id="WP_020975879.1">
    <property type="nucleotide sequence ID" value="NC_022198.1"/>
</dbReference>
<feature type="transmembrane region" description="Helical" evidence="7">
    <location>
        <begin position="104"/>
        <end position="122"/>
    </location>
</feature>
<gene>
    <name evidence="8" type="ORF">CARG_02880</name>
</gene>
<comment type="similarity">
    <text evidence="2">Belongs to the DoxX family.</text>
</comment>
<dbReference type="Proteomes" id="UP000016943">
    <property type="component" value="Chromosome"/>
</dbReference>
<evidence type="ECO:0000256" key="2">
    <source>
        <dbReference type="ARBA" id="ARBA00006679"/>
    </source>
</evidence>
<comment type="subcellular location">
    <subcellularLocation>
        <location evidence="1">Cell membrane</location>
        <topology evidence="1">Multi-pass membrane protein</topology>
    </subcellularLocation>
</comment>
<evidence type="ECO:0000256" key="4">
    <source>
        <dbReference type="ARBA" id="ARBA00022692"/>
    </source>
</evidence>
<evidence type="ECO:0000256" key="6">
    <source>
        <dbReference type="ARBA" id="ARBA00023136"/>
    </source>
</evidence>
<name>U3GW95_9CORY</name>
<dbReference type="PATRIC" id="fig|1348662.3.peg.565"/>
<dbReference type="eggNOG" id="COG2259">
    <property type="taxonomic scope" value="Bacteria"/>
</dbReference>
<dbReference type="PANTHER" id="PTHR33452">
    <property type="entry name" value="OXIDOREDUCTASE CATD-RELATED"/>
    <property type="match status" value="1"/>
</dbReference>
<evidence type="ECO:0000256" key="5">
    <source>
        <dbReference type="ARBA" id="ARBA00022989"/>
    </source>
</evidence>
<keyword evidence="9" id="KW-1185">Reference proteome</keyword>
<evidence type="ECO:0008006" key="10">
    <source>
        <dbReference type="Google" id="ProtNLM"/>
    </source>
</evidence>